<dbReference type="InterPro" id="IPR036514">
    <property type="entry name" value="SGNH_hydro_sf"/>
</dbReference>
<dbReference type="SUPFAM" id="SSF52266">
    <property type="entry name" value="SGNH hydrolase"/>
    <property type="match status" value="1"/>
</dbReference>
<dbReference type="RefSeq" id="WP_346758952.1">
    <property type="nucleotide sequence ID" value="NZ_JAUJEB010000003.1"/>
</dbReference>
<keyword evidence="4" id="KW-1185">Reference proteome</keyword>
<accession>A0ABT8L783</accession>
<dbReference type="Pfam" id="PF03629">
    <property type="entry name" value="SASA"/>
    <property type="match status" value="1"/>
</dbReference>
<organism evidence="3 4">
    <name type="scientific">Agaribacillus aureus</name>
    <dbReference type="NCBI Taxonomy" id="3051825"/>
    <lineage>
        <taxon>Bacteria</taxon>
        <taxon>Pseudomonadati</taxon>
        <taxon>Bacteroidota</taxon>
        <taxon>Cytophagia</taxon>
        <taxon>Cytophagales</taxon>
        <taxon>Splendidivirgaceae</taxon>
        <taxon>Agaribacillus</taxon>
    </lineage>
</organism>
<name>A0ABT8L783_9BACT</name>
<feature type="domain" description="Sialate O-acetylesterase" evidence="2">
    <location>
        <begin position="35"/>
        <end position="255"/>
    </location>
</feature>
<evidence type="ECO:0000313" key="3">
    <source>
        <dbReference type="EMBL" id="MDN5213615.1"/>
    </source>
</evidence>
<evidence type="ECO:0000259" key="2">
    <source>
        <dbReference type="Pfam" id="PF03629"/>
    </source>
</evidence>
<protein>
    <submittedName>
        <fullName evidence="3">Sialate O-acetylesterase</fullName>
    </submittedName>
</protein>
<reference evidence="3" key="1">
    <citation type="submission" date="2023-06" db="EMBL/GenBank/DDBJ databases">
        <title>Genomic of Agaribacillus aureum.</title>
        <authorList>
            <person name="Wang G."/>
        </authorList>
    </citation>
    <scope>NUCLEOTIDE SEQUENCE</scope>
    <source>
        <strain evidence="3">BMA12</strain>
    </source>
</reference>
<gene>
    <name evidence="3" type="ORF">QQ020_16205</name>
</gene>
<evidence type="ECO:0000313" key="4">
    <source>
        <dbReference type="Proteomes" id="UP001172083"/>
    </source>
</evidence>
<dbReference type="InterPro" id="IPR052940">
    <property type="entry name" value="Carb_Esterase_6"/>
</dbReference>
<dbReference type="PROSITE" id="PS51257">
    <property type="entry name" value="PROKAR_LIPOPROTEIN"/>
    <property type="match status" value="1"/>
</dbReference>
<dbReference type="PANTHER" id="PTHR31988:SF19">
    <property type="entry name" value="9-O-ACETYL-N-ACETYLNEURAMINIC ACID DEACETYLASE-RELATED"/>
    <property type="match status" value="1"/>
</dbReference>
<evidence type="ECO:0000256" key="1">
    <source>
        <dbReference type="ARBA" id="ARBA00022801"/>
    </source>
</evidence>
<dbReference type="Proteomes" id="UP001172083">
    <property type="component" value="Unassembled WGS sequence"/>
</dbReference>
<dbReference type="Gene3D" id="3.40.50.1110">
    <property type="entry name" value="SGNH hydrolase"/>
    <property type="match status" value="1"/>
</dbReference>
<proteinExistence type="predicted"/>
<comment type="caution">
    <text evidence="3">The sequence shown here is derived from an EMBL/GenBank/DDBJ whole genome shotgun (WGS) entry which is preliminary data.</text>
</comment>
<dbReference type="EMBL" id="JAUJEB010000003">
    <property type="protein sequence ID" value="MDN5213615.1"/>
    <property type="molecule type" value="Genomic_DNA"/>
</dbReference>
<dbReference type="PANTHER" id="PTHR31988">
    <property type="entry name" value="ESTERASE, PUTATIVE (DUF303)-RELATED"/>
    <property type="match status" value="1"/>
</dbReference>
<keyword evidence="1" id="KW-0378">Hydrolase</keyword>
<dbReference type="InterPro" id="IPR005181">
    <property type="entry name" value="SASA"/>
</dbReference>
<sequence length="259" mass="28526">MRQLINLFTLLILLVGCQNKKQASAQKADSDEEKLEIYALMGQSNMAGRGVIDSIANSYSSDNVLMMNKEGKLTQATHPVHFDKPKIAAVGPGLKFGYELSLKTDNKIVIVPCAVGGTKIDLWEPGKYDDITNTHPYDDAIVRVKKAMDLGALKGVIWHQGEGNRLDPLYMKKLTILIGRIREVAGNPELPFIAGELGYFLGDVEMFNDNLQELPNLVNNTGVVSAEGLDHKGDDVHFDARSAELLGERYAKVMLDLIN</sequence>